<evidence type="ECO:0000313" key="2">
    <source>
        <dbReference type="EMBL" id="KYP58980.1"/>
    </source>
</evidence>
<proteinExistence type="predicted"/>
<dbReference type="Proteomes" id="UP000075243">
    <property type="component" value="Chromosome 10"/>
</dbReference>
<dbReference type="InterPro" id="IPR054722">
    <property type="entry name" value="PolX-like_BBD"/>
</dbReference>
<protein>
    <recommendedName>
        <fullName evidence="1">Retrovirus-related Pol polyprotein from transposon TNT 1-94-like beta-barrel domain-containing protein</fullName>
    </recommendedName>
</protein>
<reference evidence="2 3" key="1">
    <citation type="journal article" date="2012" name="Nat. Biotechnol.">
        <title>Draft genome sequence of pigeonpea (Cajanus cajan), an orphan legume crop of resource-poor farmers.</title>
        <authorList>
            <person name="Varshney R.K."/>
            <person name="Chen W."/>
            <person name="Li Y."/>
            <person name="Bharti A.K."/>
            <person name="Saxena R.K."/>
            <person name="Schlueter J.A."/>
            <person name="Donoghue M.T."/>
            <person name="Azam S."/>
            <person name="Fan G."/>
            <person name="Whaley A.M."/>
            <person name="Farmer A.D."/>
            <person name="Sheridan J."/>
            <person name="Iwata A."/>
            <person name="Tuteja R."/>
            <person name="Penmetsa R.V."/>
            <person name="Wu W."/>
            <person name="Upadhyaya H.D."/>
            <person name="Yang S.P."/>
            <person name="Shah T."/>
            <person name="Saxena K.B."/>
            <person name="Michael T."/>
            <person name="McCombie W.R."/>
            <person name="Yang B."/>
            <person name="Zhang G."/>
            <person name="Yang H."/>
            <person name="Wang J."/>
            <person name="Spillane C."/>
            <person name="Cook D.R."/>
            <person name="May G.D."/>
            <person name="Xu X."/>
            <person name="Jackson S.A."/>
        </authorList>
    </citation>
    <scope>NUCLEOTIDE SEQUENCE [LARGE SCALE GENOMIC DNA]</scope>
    <source>
        <strain evidence="3">cv. Asha</strain>
    </source>
</reference>
<evidence type="ECO:0000259" key="1">
    <source>
        <dbReference type="Pfam" id="PF22936"/>
    </source>
</evidence>
<organism evidence="2 3">
    <name type="scientific">Cajanus cajan</name>
    <name type="common">Pigeon pea</name>
    <name type="synonym">Cajanus indicus</name>
    <dbReference type="NCBI Taxonomy" id="3821"/>
    <lineage>
        <taxon>Eukaryota</taxon>
        <taxon>Viridiplantae</taxon>
        <taxon>Streptophyta</taxon>
        <taxon>Embryophyta</taxon>
        <taxon>Tracheophyta</taxon>
        <taxon>Spermatophyta</taxon>
        <taxon>Magnoliopsida</taxon>
        <taxon>eudicotyledons</taxon>
        <taxon>Gunneridae</taxon>
        <taxon>Pentapetalae</taxon>
        <taxon>rosids</taxon>
        <taxon>fabids</taxon>
        <taxon>Fabales</taxon>
        <taxon>Fabaceae</taxon>
        <taxon>Papilionoideae</taxon>
        <taxon>50 kb inversion clade</taxon>
        <taxon>NPAAA clade</taxon>
        <taxon>indigoferoid/millettioid clade</taxon>
        <taxon>Phaseoleae</taxon>
        <taxon>Cajanus</taxon>
    </lineage>
</organism>
<dbReference type="Gramene" id="C.cajan_13982.t">
    <property type="protein sequence ID" value="C.cajan_13982.t.cds1"/>
    <property type="gene ID" value="C.cajan_13982"/>
</dbReference>
<feature type="domain" description="Retrovirus-related Pol polyprotein from transposon TNT 1-94-like beta-barrel" evidence="1">
    <location>
        <begin position="1"/>
        <end position="44"/>
    </location>
</feature>
<dbReference type="Pfam" id="PF22936">
    <property type="entry name" value="Pol_BBD"/>
    <property type="match status" value="1"/>
</dbReference>
<evidence type="ECO:0000313" key="3">
    <source>
        <dbReference type="Proteomes" id="UP000075243"/>
    </source>
</evidence>
<gene>
    <name evidence="2" type="ORF">KK1_014405</name>
</gene>
<name>A0A151SW22_CAJCA</name>
<dbReference type="AlphaFoldDB" id="A0A151SW22"/>
<keyword evidence="3" id="KW-1185">Reference proteome</keyword>
<accession>A0A151SW22</accession>
<dbReference type="EMBL" id="CM003612">
    <property type="protein sequence ID" value="KYP58980.1"/>
    <property type="molecule type" value="Genomic_DNA"/>
</dbReference>
<sequence>MANGTRATSHGVGTVHLSPSLSIDNVLYVPKSPFNLLSLSRLTRSLDCLISFTKNCFLTGPEFGTDDWHRM</sequence>